<accession>A0A3P6F8M3</accession>
<evidence type="ECO:0000313" key="2">
    <source>
        <dbReference type="EMBL" id="VDD48560.1"/>
    </source>
</evidence>
<protein>
    <submittedName>
        <fullName evidence="2">Uncharacterized protein</fullName>
    </submittedName>
</protein>
<dbReference type="EMBL" id="LR031878">
    <property type="protein sequence ID" value="VDD48560.1"/>
    <property type="molecule type" value="Genomic_DNA"/>
</dbReference>
<sequence>MSRAFADNKVIELDPTLARAYLRKGYVNLLKLEEYSTAKATPNDTKFKRMIDAFNLHIACLIHLLSIWQLNLLKKLQGISKVASSSGNK</sequence>
<gene>
    <name evidence="2" type="ORF">BOLC1T00949H</name>
</gene>
<reference evidence="2" key="1">
    <citation type="submission" date="2018-11" db="EMBL/GenBank/DDBJ databases">
        <authorList>
            <consortium name="Genoscope - CEA"/>
            <person name="William W."/>
        </authorList>
    </citation>
    <scope>NUCLEOTIDE SEQUENCE</scope>
</reference>
<proteinExistence type="predicted"/>
<evidence type="ECO:0000256" key="1">
    <source>
        <dbReference type="SAM" id="Phobius"/>
    </source>
</evidence>
<name>A0A3P6F8M3_BRAOL</name>
<organism evidence="2">
    <name type="scientific">Brassica oleracea</name>
    <name type="common">Wild cabbage</name>
    <dbReference type="NCBI Taxonomy" id="3712"/>
    <lineage>
        <taxon>Eukaryota</taxon>
        <taxon>Viridiplantae</taxon>
        <taxon>Streptophyta</taxon>
        <taxon>Embryophyta</taxon>
        <taxon>Tracheophyta</taxon>
        <taxon>Spermatophyta</taxon>
        <taxon>Magnoliopsida</taxon>
        <taxon>eudicotyledons</taxon>
        <taxon>Gunneridae</taxon>
        <taxon>Pentapetalae</taxon>
        <taxon>rosids</taxon>
        <taxon>malvids</taxon>
        <taxon>Brassicales</taxon>
        <taxon>Brassicaceae</taxon>
        <taxon>Brassiceae</taxon>
        <taxon>Brassica</taxon>
    </lineage>
</organism>
<keyword evidence="1" id="KW-0812">Transmembrane</keyword>
<keyword evidence="1" id="KW-0472">Membrane</keyword>
<feature type="transmembrane region" description="Helical" evidence="1">
    <location>
        <begin position="54"/>
        <end position="73"/>
    </location>
</feature>
<keyword evidence="1" id="KW-1133">Transmembrane helix</keyword>
<dbReference type="AlphaFoldDB" id="A0A3P6F8M3"/>